<dbReference type="InterPro" id="IPR015943">
    <property type="entry name" value="WD40/YVTN_repeat-like_dom_sf"/>
</dbReference>
<dbReference type="EMBL" id="SSSN01000007">
    <property type="protein sequence ID" value="THG33899.1"/>
    <property type="molecule type" value="Genomic_DNA"/>
</dbReference>
<dbReference type="RefSeq" id="WP_136424538.1">
    <property type="nucleotide sequence ID" value="NZ_SSSN01000007.1"/>
</dbReference>
<dbReference type="OrthoDB" id="904022at2"/>
<keyword evidence="1" id="KW-0812">Transmembrane</keyword>
<feature type="transmembrane region" description="Helical" evidence="1">
    <location>
        <begin position="378"/>
        <end position="398"/>
    </location>
</feature>
<keyword evidence="3" id="KW-1185">Reference proteome</keyword>
<evidence type="ECO:0000313" key="3">
    <source>
        <dbReference type="Proteomes" id="UP000307380"/>
    </source>
</evidence>
<dbReference type="InterPro" id="IPR011044">
    <property type="entry name" value="Quino_amine_DH_bsu"/>
</dbReference>
<sequence>MTQVSQIDFGPAASFNPTAVEFSPDGAQLWVSFYTPGEVRVYDAAAVIAGTPTVPVVLTGGGGFVDLAAGAAGRYMYAATLFNPQYQFSIANPAATPRTFSAPSGSRGVASNSDGSQIFFTVASRAVDGGGVLAVSVAADGTLTPDATVTPTGDVPWGVAFSAAEGRVVSSNSGTPTSVSGFNPGDPSSVRTVALPCGPRLLNASPSGTRIFVACLTGGIAVVNYVTNSVPLFDAGGNIESVETYGPVGGDSQRVYATSGATDEVLVFTKPTIAPIPAQTVREGGSVTFSTTVKDFWQTLQWQSSSDGGSTWTDIAAADRESLTVDAPLSANGMQYRLVARSAFFDDVVSSPIVLTVTPTPVPPMPANPALAATGVELPSGMLLGVALMVLGFAAVTIRSRRRAS</sequence>
<reference evidence="2 3" key="1">
    <citation type="submission" date="2019-04" db="EMBL/GenBank/DDBJ databases">
        <authorList>
            <person name="Jiang L."/>
        </authorList>
    </citation>
    <scope>NUCLEOTIDE SEQUENCE [LARGE SCALE GENOMIC DNA]</scope>
    <source>
        <strain evidence="2 3">YIM 131861</strain>
    </source>
</reference>
<gene>
    <name evidence="2" type="ORF">E6C70_10690</name>
</gene>
<dbReference type="Gene3D" id="2.130.10.10">
    <property type="entry name" value="YVTN repeat-like/Quinoprotein amine dehydrogenase"/>
    <property type="match status" value="2"/>
</dbReference>
<comment type="caution">
    <text evidence="2">The sequence shown here is derived from an EMBL/GenBank/DDBJ whole genome shotgun (WGS) entry which is preliminary data.</text>
</comment>
<proteinExistence type="predicted"/>
<evidence type="ECO:0000313" key="2">
    <source>
        <dbReference type="EMBL" id="THG33899.1"/>
    </source>
</evidence>
<protein>
    <submittedName>
        <fullName evidence="2">Uncharacterized protein</fullName>
    </submittedName>
</protein>
<dbReference type="SUPFAM" id="SSF50969">
    <property type="entry name" value="YVTN repeat-like/Quinoprotein amine dehydrogenase"/>
    <property type="match status" value="1"/>
</dbReference>
<name>A0A4S4FT35_9MICO</name>
<keyword evidence="1" id="KW-0472">Membrane</keyword>
<keyword evidence="1" id="KW-1133">Transmembrane helix</keyword>
<dbReference type="AlphaFoldDB" id="A0A4S4FT35"/>
<accession>A0A4S4FT35</accession>
<evidence type="ECO:0000256" key="1">
    <source>
        <dbReference type="SAM" id="Phobius"/>
    </source>
</evidence>
<dbReference type="Proteomes" id="UP000307380">
    <property type="component" value="Unassembled WGS sequence"/>
</dbReference>
<organism evidence="2 3">
    <name type="scientific">Orlajensenia flava</name>
    <dbReference type="NCBI Taxonomy" id="2565934"/>
    <lineage>
        <taxon>Bacteria</taxon>
        <taxon>Bacillati</taxon>
        <taxon>Actinomycetota</taxon>
        <taxon>Actinomycetes</taxon>
        <taxon>Micrococcales</taxon>
        <taxon>Microbacteriaceae</taxon>
        <taxon>Orlajensenia</taxon>
    </lineage>
</organism>